<feature type="domain" description="B12-binding" evidence="3">
    <location>
        <begin position="102"/>
        <end position="222"/>
    </location>
</feature>
<dbReference type="InterPro" id="IPR036594">
    <property type="entry name" value="Meth_synthase_dom"/>
</dbReference>
<dbReference type="PROSITE" id="PS51337">
    <property type="entry name" value="B12_BINDING_NTER"/>
    <property type="match status" value="1"/>
</dbReference>
<dbReference type="Pfam" id="PF02607">
    <property type="entry name" value="B12-binding_2"/>
    <property type="match status" value="1"/>
</dbReference>
<evidence type="ECO:0000313" key="5">
    <source>
        <dbReference type="EMBL" id="KAA6322044.1"/>
    </source>
</evidence>
<dbReference type="Pfam" id="PF02310">
    <property type="entry name" value="B12-binding"/>
    <property type="match status" value="1"/>
</dbReference>
<dbReference type="AlphaFoldDB" id="A0A5J4QM45"/>
<name>A0A5J4QM45_9ZZZZ</name>
<dbReference type="PROSITE" id="PS51332">
    <property type="entry name" value="B12_BINDING"/>
    <property type="match status" value="1"/>
</dbReference>
<organism evidence="5">
    <name type="scientific">termite gut metagenome</name>
    <dbReference type="NCBI Taxonomy" id="433724"/>
    <lineage>
        <taxon>unclassified sequences</taxon>
        <taxon>metagenomes</taxon>
        <taxon>organismal metagenomes</taxon>
    </lineage>
</organism>
<dbReference type="GO" id="GO:0031419">
    <property type="term" value="F:cobalamin binding"/>
    <property type="evidence" value="ECO:0007669"/>
    <property type="project" value="InterPro"/>
</dbReference>
<dbReference type="CDD" id="cd02070">
    <property type="entry name" value="corrinoid_protein_B12-BD"/>
    <property type="match status" value="1"/>
</dbReference>
<evidence type="ECO:0000259" key="3">
    <source>
        <dbReference type="PROSITE" id="PS51332"/>
    </source>
</evidence>
<dbReference type="InterPro" id="IPR036724">
    <property type="entry name" value="Cobalamin-bd_sf"/>
</dbReference>
<keyword evidence="1" id="KW-0479">Metal-binding</keyword>
<keyword evidence="2" id="KW-0170">Cobalt</keyword>
<dbReference type="GO" id="GO:0050667">
    <property type="term" value="P:homocysteine metabolic process"/>
    <property type="evidence" value="ECO:0007669"/>
    <property type="project" value="TreeGrafter"/>
</dbReference>
<dbReference type="Gene3D" id="1.10.1240.10">
    <property type="entry name" value="Methionine synthase domain"/>
    <property type="match status" value="1"/>
</dbReference>
<evidence type="ECO:0000259" key="4">
    <source>
        <dbReference type="PROSITE" id="PS51337"/>
    </source>
</evidence>
<keyword evidence="5" id="KW-0808">Transferase</keyword>
<dbReference type="GO" id="GO:0008705">
    <property type="term" value="F:methionine synthase activity"/>
    <property type="evidence" value="ECO:0007669"/>
    <property type="project" value="UniProtKB-EC"/>
</dbReference>
<dbReference type="GO" id="GO:0032259">
    <property type="term" value="P:methylation"/>
    <property type="evidence" value="ECO:0007669"/>
    <property type="project" value="UniProtKB-KW"/>
</dbReference>
<dbReference type="PANTHER" id="PTHR45833:SF1">
    <property type="entry name" value="METHIONINE SYNTHASE"/>
    <property type="match status" value="1"/>
</dbReference>
<evidence type="ECO:0000256" key="2">
    <source>
        <dbReference type="ARBA" id="ARBA00023285"/>
    </source>
</evidence>
<sequence length="222" mass="24206">MSNLIEALALCVENGKVNTASPYPPQMKGQPGSDELTKQALEEGVLPGDILNKALVPAMNKVGQKYSENKIFVPQMLLAAKAMSASMNHLKPFFQSGEVKRKGTVIMGTVMGDLHDIGKNLCCMMIEGAGWEVIDLGVDVKPDKFIAELDNRPDAIVGLSALLTTTMVNMEVIINLIREKYPHTKVAIGGAPINHDFAKQIRADSYSKDPQEMIGWLDRQAV</sequence>
<accession>A0A5J4QM45</accession>
<dbReference type="Gene3D" id="3.40.50.280">
    <property type="entry name" value="Cobalamin-binding domain"/>
    <property type="match status" value="1"/>
</dbReference>
<protein>
    <submittedName>
        <fullName evidence="5">Methionine synthase</fullName>
        <ecNumber evidence="5">2.1.1.13</ecNumber>
    </submittedName>
</protein>
<dbReference type="GO" id="GO:0046653">
    <property type="term" value="P:tetrahydrofolate metabolic process"/>
    <property type="evidence" value="ECO:0007669"/>
    <property type="project" value="TreeGrafter"/>
</dbReference>
<dbReference type="EMBL" id="SNRY01003145">
    <property type="protein sequence ID" value="KAA6322044.1"/>
    <property type="molecule type" value="Genomic_DNA"/>
</dbReference>
<gene>
    <name evidence="5" type="ORF">EZS27_028377</name>
</gene>
<comment type="caution">
    <text evidence="5">The sequence shown here is derived from an EMBL/GenBank/DDBJ whole genome shotgun (WGS) entry which is preliminary data.</text>
</comment>
<evidence type="ECO:0000256" key="1">
    <source>
        <dbReference type="ARBA" id="ARBA00022723"/>
    </source>
</evidence>
<dbReference type="GO" id="GO:0005829">
    <property type="term" value="C:cytosol"/>
    <property type="evidence" value="ECO:0007669"/>
    <property type="project" value="TreeGrafter"/>
</dbReference>
<keyword evidence="5" id="KW-0489">Methyltransferase</keyword>
<dbReference type="InterPro" id="IPR006158">
    <property type="entry name" value="Cobalamin-bd"/>
</dbReference>
<proteinExistence type="predicted"/>
<dbReference type="SUPFAM" id="SSF52242">
    <property type="entry name" value="Cobalamin (vitamin B12)-binding domain"/>
    <property type="match status" value="1"/>
</dbReference>
<dbReference type="InterPro" id="IPR003759">
    <property type="entry name" value="Cbl-bd_cap"/>
</dbReference>
<dbReference type="SUPFAM" id="SSF47644">
    <property type="entry name" value="Methionine synthase domain"/>
    <property type="match status" value="1"/>
</dbReference>
<dbReference type="InterPro" id="IPR050554">
    <property type="entry name" value="Met_Synthase/Corrinoid"/>
</dbReference>
<dbReference type="SMART" id="SM01018">
    <property type="entry name" value="B12-binding_2"/>
    <property type="match status" value="1"/>
</dbReference>
<dbReference type="EC" id="2.1.1.13" evidence="5"/>
<dbReference type="GO" id="GO:0046872">
    <property type="term" value="F:metal ion binding"/>
    <property type="evidence" value="ECO:0007669"/>
    <property type="project" value="UniProtKB-KW"/>
</dbReference>
<dbReference type="PANTHER" id="PTHR45833">
    <property type="entry name" value="METHIONINE SYNTHASE"/>
    <property type="match status" value="1"/>
</dbReference>
<feature type="domain" description="B12-binding N-terminal" evidence="4">
    <location>
        <begin position="32"/>
        <end position="102"/>
    </location>
</feature>
<reference evidence="5" key="1">
    <citation type="submission" date="2019-03" db="EMBL/GenBank/DDBJ databases">
        <title>Single cell metagenomics reveals metabolic interactions within the superorganism composed of flagellate Streblomastix strix and complex community of Bacteroidetes bacteria on its surface.</title>
        <authorList>
            <person name="Treitli S.C."/>
            <person name="Kolisko M."/>
            <person name="Husnik F."/>
            <person name="Keeling P."/>
            <person name="Hampl V."/>
        </authorList>
    </citation>
    <scope>NUCLEOTIDE SEQUENCE</scope>
    <source>
        <strain evidence="5">STM</strain>
    </source>
</reference>